<dbReference type="Proteomes" id="UP001273505">
    <property type="component" value="Unassembled WGS sequence"/>
</dbReference>
<dbReference type="InterPro" id="IPR019092">
    <property type="entry name" value="SSO2081-like_dom"/>
</dbReference>
<name>A0ABU4RX62_9GAMM</name>
<proteinExistence type="predicted"/>
<dbReference type="CDD" id="cd09741">
    <property type="entry name" value="Csx1_III-U"/>
    <property type="match status" value="1"/>
</dbReference>
<dbReference type="Pfam" id="PF09623">
    <property type="entry name" value="Cas_NE0113"/>
    <property type="match status" value="1"/>
</dbReference>
<evidence type="ECO:0000313" key="2">
    <source>
        <dbReference type="EMBL" id="MDX6849490.1"/>
    </source>
</evidence>
<evidence type="ECO:0000313" key="3">
    <source>
        <dbReference type="Proteomes" id="UP001273505"/>
    </source>
</evidence>
<keyword evidence="3" id="KW-1185">Reference proteome</keyword>
<organism evidence="2 3">
    <name type="scientific">Gilvimarinus gilvus</name>
    <dbReference type="NCBI Taxonomy" id="3058038"/>
    <lineage>
        <taxon>Bacteria</taxon>
        <taxon>Pseudomonadati</taxon>
        <taxon>Pseudomonadota</taxon>
        <taxon>Gammaproteobacteria</taxon>
        <taxon>Cellvibrionales</taxon>
        <taxon>Cellvibrionaceae</taxon>
        <taxon>Gilvimarinus</taxon>
    </lineage>
</organism>
<comment type="caution">
    <text evidence="2">The sequence shown here is derived from an EMBL/GenBank/DDBJ whole genome shotgun (WGS) entry which is preliminary data.</text>
</comment>
<dbReference type="EMBL" id="JAXAFO010000012">
    <property type="protein sequence ID" value="MDX6849490.1"/>
    <property type="molecule type" value="Genomic_DNA"/>
</dbReference>
<feature type="domain" description="CRISPR system ring nuclease SSO2081-like" evidence="1">
    <location>
        <begin position="13"/>
        <end position="224"/>
    </location>
</feature>
<dbReference type="InterPro" id="IPR013413">
    <property type="entry name" value="CRISPR-assoc_prot_NE0113"/>
</dbReference>
<accession>A0ABU4RX62</accession>
<sequence>MRRILILPVGLIPQVVTEAIYALAMETPQWIPTDVVLITTATGLERIETQLLPEGDNWLGKLVEEYELPEITINRKEIKVLEDSTCTPIKDTRSERELMIAANTITELLREYCNDESTEVHTVISGARTALGFYLGYAMSLYGRMDDRLSHVWVHPEFEKHPSFFYPHRDSRTIYSLSSPEKALEASQAAVELVDIPFVRLRYGLTNQQIEAPLSFTDLIQTVQKRVKTPELVFATKSNKVFADGHEVPMPPSTFSWFLWLALRHVDYPHPDNLIKANDATLALEYLDVYKSIVGEMSYEYETASEILSQGIEREYIWEKNSRIKKNLKCVLGERADIYDVASFSSRPNTLYGLDIKRSHIRISN</sequence>
<dbReference type="RefSeq" id="WP_302722813.1">
    <property type="nucleotide sequence ID" value="NZ_JAXAFO010000012.1"/>
</dbReference>
<gene>
    <name evidence="2" type="primary">csm6</name>
    <name evidence="2" type="ORF">SCD92_08970</name>
</gene>
<evidence type="ECO:0000259" key="1">
    <source>
        <dbReference type="Pfam" id="PF09623"/>
    </source>
</evidence>
<protein>
    <submittedName>
        <fullName evidence="2">CRISPR-associated ring nuclease Csm6</fullName>
    </submittedName>
</protein>
<dbReference type="NCBIfam" id="TIGR02584">
    <property type="entry name" value="cas_NE0113"/>
    <property type="match status" value="1"/>
</dbReference>
<reference evidence="2 3" key="1">
    <citation type="submission" date="2023-11" db="EMBL/GenBank/DDBJ databases">
        <title>Gilvimarinus fulvus sp. nov., isolated from the surface of Kelp.</title>
        <authorList>
            <person name="Sun Y.Y."/>
            <person name="Gong Y."/>
            <person name="Du Z.J."/>
        </authorList>
    </citation>
    <scope>NUCLEOTIDE SEQUENCE [LARGE SCALE GENOMIC DNA]</scope>
    <source>
        <strain evidence="2 3">SDUM040013</strain>
    </source>
</reference>